<sequence length="693" mass="78561">MVRFKRYQRAMLNSDQRLNFSLWASGDEMWDWHINEGKLFRTNSRGTYPLSNVNPNVFPPNKQYIHPGDIERVRTKLANHISGNTDAFECVYRLRDKDGWRWVLDKGRIVIRSDKGKPVRMTGIFKDIQKLKTAESELEIFAKSIENISEGVIILDPQLNVVHVNPGYSKITGYLPEEVLGQKLHLTSLSSTLIHEIKRDVDSHGNWRGDITGQNKDNSMFLAYITANCIRDKDGKISNYVAIVSDTTRRKTAEAKLLKLASTDSLTKLPNRNVFFSNLQTCVDKKVPTAVLVFDLDDFKKINDSLGHQLGDILLIEIAKRIKPITNNLNTLYRLGGDEFALIMEKTNDISAVTAAAKQILKKLSTPFRIDKHEFVVAGSIGIVLYPDDGKQPETLLRNADTAMYHAKEGGNRYLFFSEDMNKKAVKRLQVENLIRLGLKEDYFQVYYQPKMSFSDGTLNGMEALVRFITPKNGLVSPGTFIPIAEETGQIVEIGDLVLRKACIDMKRWLDEGIIRGRVAVNLSARQFNLPDLMQRIDRILHETELDPHHLELEITEGTVMNNAKHAIETMHQIRDRGIHLAMDDFGTGYSSLSYLRKFPLNTLKIDKAFVDDADSDFGKAMIDTIVTIARNLGLSTVAEGVETNEQKAFMTEMECDVLQGYLYSKPLSAVEFSQFAMMDKMTTAKLPYEETA</sequence>
<dbReference type="SMART" id="SM00267">
    <property type="entry name" value="GGDEF"/>
    <property type="match status" value="1"/>
</dbReference>
<dbReference type="InterPro" id="IPR052155">
    <property type="entry name" value="Biofilm_reg_signaling"/>
</dbReference>
<dbReference type="Pfam" id="PF08447">
    <property type="entry name" value="PAS_3"/>
    <property type="match status" value="1"/>
</dbReference>
<dbReference type="Pfam" id="PF00563">
    <property type="entry name" value="EAL"/>
    <property type="match status" value="1"/>
</dbReference>
<evidence type="ECO:0000313" key="5">
    <source>
        <dbReference type="EMBL" id="MUH72289.1"/>
    </source>
</evidence>
<feature type="domain" description="PAS" evidence="1">
    <location>
        <begin position="137"/>
        <end position="189"/>
    </location>
</feature>
<dbReference type="Gene3D" id="3.30.450.20">
    <property type="entry name" value="PAS domain"/>
    <property type="match status" value="2"/>
</dbReference>
<dbReference type="SUPFAM" id="SSF55785">
    <property type="entry name" value="PYP-like sensor domain (PAS domain)"/>
    <property type="match status" value="2"/>
</dbReference>
<feature type="domain" description="EAL" evidence="3">
    <location>
        <begin position="428"/>
        <end position="681"/>
    </location>
</feature>
<proteinExistence type="predicted"/>
<dbReference type="SUPFAM" id="SSF55073">
    <property type="entry name" value="Nucleotide cyclase"/>
    <property type="match status" value="1"/>
</dbReference>
<dbReference type="Gene3D" id="3.30.70.270">
    <property type="match status" value="1"/>
</dbReference>
<accession>A0A6N8F9Z4</accession>
<dbReference type="SUPFAM" id="SSF141868">
    <property type="entry name" value="EAL domain-like"/>
    <property type="match status" value="1"/>
</dbReference>
<evidence type="ECO:0000259" key="4">
    <source>
        <dbReference type="PROSITE" id="PS50887"/>
    </source>
</evidence>
<protein>
    <submittedName>
        <fullName evidence="5">EAL domain-containing protein</fullName>
    </submittedName>
</protein>
<dbReference type="PROSITE" id="PS50113">
    <property type="entry name" value="PAC"/>
    <property type="match status" value="1"/>
</dbReference>
<dbReference type="PROSITE" id="PS50887">
    <property type="entry name" value="GGDEF"/>
    <property type="match status" value="1"/>
</dbReference>
<dbReference type="PANTHER" id="PTHR44757">
    <property type="entry name" value="DIGUANYLATE CYCLASE DGCP"/>
    <property type="match status" value="1"/>
</dbReference>
<dbReference type="AlphaFoldDB" id="A0A6N8F9Z4"/>
<dbReference type="InterPro" id="IPR043128">
    <property type="entry name" value="Rev_trsase/Diguanyl_cyclase"/>
</dbReference>
<dbReference type="PANTHER" id="PTHR44757:SF2">
    <property type="entry name" value="BIOFILM ARCHITECTURE MAINTENANCE PROTEIN MBAA"/>
    <property type="match status" value="1"/>
</dbReference>
<dbReference type="SMART" id="SM00052">
    <property type="entry name" value="EAL"/>
    <property type="match status" value="1"/>
</dbReference>
<evidence type="ECO:0000259" key="2">
    <source>
        <dbReference type="PROSITE" id="PS50113"/>
    </source>
</evidence>
<dbReference type="NCBIfam" id="TIGR00254">
    <property type="entry name" value="GGDEF"/>
    <property type="match status" value="1"/>
</dbReference>
<gene>
    <name evidence="5" type="ORF">GNP35_07245</name>
</gene>
<evidence type="ECO:0000259" key="1">
    <source>
        <dbReference type="PROSITE" id="PS50112"/>
    </source>
</evidence>
<dbReference type="CDD" id="cd00130">
    <property type="entry name" value="PAS"/>
    <property type="match status" value="2"/>
</dbReference>
<feature type="domain" description="PAC" evidence="2">
    <location>
        <begin position="207"/>
        <end position="259"/>
    </location>
</feature>
<evidence type="ECO:0000313" key="6">
    <source>
        <dbReference type="Proteomes" id="UP000439994"/>
    </source>
</evidence>
<dbReference type="PROSITE" id="PS50883">
    <property type="entry name" value="EAL"/>
    <property type="match status" value="1"/>
</dbReference>
<dbReference type="CDD" id="cd01949">
    <property type="entry name" value="GGDEF"/>
    <property type="match status" value="1"/>
</dbReference>
<dbReference type="InterPro" id="IPR035919">
    <property type="entry name" value="EAL_sf"/>
</dbReference>
<dbReference type="InterPro" id="IPR001610">
    <property type="entry name" value="PAC"/>
</dbReference>
<dbReference type="InterPro" id="IPR000014">
    <property type="entry name" value="PAS"/>
</dbReference>
<dbReference type="NCBIfam" id="TIGR00229">
    <property type="entry name" value="sensory_box"/>
    <property type="match status" value="1"/>
</dbReference>
<dbReference type="Proteomes" id="UP000439994">
    <property type="component" value="Unassembled WGS sequence"/>
</dbReference>
<dbReference type="Pfam" id="PF13426">
    <property type="entry name" value="PAS_9"/>
    <property type="match status" value="1"/>
</dbReference>
<dbReference type="Gene3D" id="3.20.20.450">
    <property type="entry name" value="EAL domain"/>
    <property type="match status" value="1"/>
</dbReference>
<dbReference type="EMBL" id="WOCD01000003">
    <property type="protein sequence ID" value="MUH72289.1"/>
    <property type="molecule type" value="Genomic_DNA"/>
</dbReference>
<dbReference type="Pfam" id="PF00990">
    <property type="entry name" value="GGDEF"/>
    <property type="match status" value="1"/>
</dbReference>
<dbReference type="CDD" id="cd01948">
    <property type="entry name" value="EAL"/>
    <property type="match status" value="1"/>
</dbReference>
<dbReference type="InterPro" id="IPR001633">
    <property type="entry name" value="EAL_dom"/>
</dbReference>
<dbReference type="InterPro" id="IPR000160">
    <property type="entry name" value="GGDEF_dom"/>
</dbReference>
<reference evidence="5 6" key="1">
    <citation type="submission" date="2019-11" db="EMBL/GenBank/DDBJ databases">
        <title>P. haliotis isolates from Z. marina roots.</title>
        <authorList>
            <person name="Cohen M."/>
            <person name="Jospin G."/>
            <person name="Eisen J.A."/>
            <person name="Coil D.A."/>
        </authorList>
    </citation>
    <scope>NUCLEOTIDE SEQUENCE [LARGE SCALE GENOMIC DNA]</scope>
    <source>
        <strain evidence="5 6">UCD-MCMsp1aY</strain>
    </source>
</reference>
<dbReference type="OrthoDB" id="9804951at2"/>
<evidence type="ECO:0000259" key="3">
    <source>
        <dbReference type="PROSITE" id="PS50883"/>
    </source>
</evidence>
<dbReference type="PROSITE" id="PS50112">
    <property type="entry name" value="PAS"/>
    <property type="match status" value="1"/>
</dbReference>
<comment type="caution">
    <text evidence="5">The sequence shown here is derived from an EMBL/GenBank/DDBJ whole genome shotgun (WGS) entry which is preliminary data.</text>
</comment>
<dbReference type="InterPro" id="IPR000700">
    <property type="entry name" value="PAS-assoc_C"/>
</dbReference>
<name>A0A6N8F9Z4_9GAMM</name>
<dbReference type="InterPro" id="IPR029787">
    <property type="entry name" value="Nucleotide_cyclase"/>
</dbReference>
<dbReference type="SMART" id="SM00086">
    <property type="entry name" value="PAC"/>
    <property type="match status" value="2"/>
</dbReference>
<keyword evidence="6" id="KW-1185">Reference proteome</keyword>
<dbReference type="InterPro" id="IPR013655">
    <property type="entry name" value="PAS_fold_3"/>
</dbReference>
<feature type="domain" description="GGDEF" evidence="4">
    <location>
        <begin position="287"/>
        <end position="419"/>
    </location>
</feature>
<dbReference type="InterPro" id="IPR035965">
    <property type="entry name" value="PAS-like_dom_sf"/>
</dbReference>
<organism evidence="5 6">
    <name type="scientific">Psychrosphaera haliotis</name>
    <dbReference type="NCBI Taxonomy" id="555083"/>
    <lineage>
        <taxon>Bacteria</taxon>
        <taxon>Pseudomonadati</taxon>
        <taxon>Pseudomonadota</taxon>
        <taxon>Gammaproteobacteria</taxon>
        <taxon>Alteromonadales</taxon>
        <taxon>Pseudoalteromonadaceae</taxon>
        <taxon>Psychrosphaera</taxon>
    </lineage>
</organism>
<dbReference type="SMART" id="SM00091">
    <property type="entry name" value="PAS"/>
    <property type="match status" value="1"/>
</dbReference>